<dbReference type="Pfam" id="PF07690">
    <property type="entry name" value="MFS_1"/>
    <property type="match status" value="1"/>
</dbReference>
<feature type="transmembrane region" description="Helical" evidence="7">
    <location>
        <begin position="235"/>
        <end position="252"/>
    </location>
</feature>
<sequence>MSVTTAETGYSFRRRWASATVLSLSLLVITVDLTILNIALPDLAADLRPTSDQQLWIVDAYSLVLAGLLVTMSSLGDRWGRKRMLLAGFAVFAVASGLVLVADSPAAVITLRALLGVGGAMIMPTTLSMLRSVFTDPAERATALGLWAAVSGLGAAIGPIVGGLLLEYFSWRAAFLVNVPLMVIALVAGALILPESRHPKPGRWDYVGAGMSVAGMVLLVWSIKRFAKESELVDPSAWLALAAAVAILAVFVRRCLRDPDALIDLGLFRRRAFSAGVLAALGTMFAMAAALLLLAQWLQLVDGQSPIATGVRLLPVAGMAIVSSLVAAPLARRLGARTVLAGGVGIAGVGMTVLAVGTGPVPYWLIALSQALVGVAIGSLAIASAMIMSGTPDAKAGNAAALEETSYDLGNVLGVAVLGSVASALFRSSLVDSPSPGVGADVTSAASESLGSAMHTAAELGLPQLAARASEAFTDSMRDTFLIGGLAMIAVAAAVFAITPRGTDVSTQHH</sequence>
<gene>
    <name evidence="9" type="ORF">GS4_07_00600</name>
</gene>
<evidence type="ECO:0000313" key="9">
    <source>
        <dbReference type="EMBL" id="GAC67311.1"/>
    </source>
</evidence>
<feature type="transmembrane region" description="Helical" evidence="7">
    <location>
        <begin position="108"/>
        <end position="130"/>
    </location>
</feature>
<dbReference type="PRINTS" id="PR01036">
    <property type="entry name" value="TCRTETB"/>
</dbReference>
<protein>
    <submittedName>
        <fullName evidence="9">Putative drug resistance protein</fullName>
    </submittedName>
</protein>
<feature type="transmembrane region" description="Helical" evidence="7">
    <location>
        <begin position="310"/>
        <end position="331"/>
    </location>
</feature>
<feature type="domain" description="Major facilitator superfamily (MFS) profile" evidence="8">
    <location>
        <begin position="18"/>
        <end position="503"/>
    </location>
</feature>
<keyword evidence="5 7" id="KW-1133">Transmembrane helix</keyword>
<dbReference type="PANTHER" id="PTHR42718:SF47">
    <property type="entry name" value="METHYL VIOLOGEN RESISTANCE PROTEIN SMVA"/>
    <property type="match status" value="1"/>
</dbReference>
<evidence type="ECO:0000256" key="7">
    <source>
        <dbReference type="SAM" id="Phobius"/>
    </source>
</evidence>
<dbReference type="EMBL" id="BANX01000007">
    <property type="protein sequence ID" value="GAC67311.1"/>
    <property type="molecule type" value="Genomic_DNA"/>
</dbReference>
<dbReference type="RefSeq" id="WP_007618349.1">
    <property type="nucleotide sequence ID" value="NZ_BANX01000007.1"/>
</dbReference>
<dbReference type="PROSITE" id="PS50850">
    <property type="entry name" value="MFS"/>
    <property type="match status" value="1"/>
</dbReference>
<dbReference type="STRING" id="1223545.GS4_07_00600"/>
<dbReference type="PANTHER" id="PTHR42718">
    <property type="entry name" value="MAJOR FACILITATOR SUPERFAMILY MULTIDRUG TRANSPORTER MFSC"/>
    <property type="match status" value="1"/>
</dbReference>
<dbReference type="InterPro" id="IPR020846">
    <property type="entry name" value="MFS_dom"/>
</dbReference>
<evidence type="ECO:0000256" key="1">
    <source>
        <dbReference type="ARBA" id="ARBA00004651"/>
    </source>
</evidence>
<comment type="caution">
    <text evidence="9">The sequence shown here is derived from an EMBL/GenBank/DDBJ whole genome shotgun (WGS) entry which is preliminary data.</text>
</comment>
<comment type="subcellular location">
    <subcellularLocation>
        <location evidence="1">Cell membrane</location>
        <topology evidence="1">Multi-pass membrane protein</topology>
    </subcellularLocation>
</comment>
<dbReference type="InterPro" id="IPR011701">
    <property type="entry name" value="MFS"/>
</dbReference>
<evidence type="ECO:0000256" key="2">
    <source>
        <dbReference type="ARBA" id="ARBA00022448"/>
    </source>
</evidence>
<dbReference type="eggNOG" id="COG0477">
    <property type="taxonomic scope" value="Bacteria"/>
</dbReference>
<evidence type="ECO:0000256" key="3">
    <source>
        <dbReference type="ARBA" id="ARBA00022475"/>
    </source>
</evidence>
<dbReference type="GO" id="GO:0022857">
    <property type="term" value="F:transmembrane transporter activity"/>
    <property type="evidence" value="ECO:0007669"/>
    <property type="project" value="InterPro"/>
</dbReference>
<keyword evidence="10" id="KW-1185">Reference proteome</keyword>
<dbReference type="OrthoDB" id="9781469at2"/>
<dbReference type="SUPFAM" id="SSF103473">
    <property type="entry name" value="MFS general substrate transporter"/>
    <property type="match status" value="1"/>
</dbReference>
<feature type="transmembrane region" description="Helical" evidence="7">
    <location>
        <begin position="363"/>
        <end position="388"/>
    </location>
</feature>
<evidence type="ECO:0000313" key="10">
    <source>
        <dbReference type="Proteomes" id="UP000011666"/>
    </source>
</evidence>
<feature type="transmembrane region" description="Helical" evidence="7">
    <location>
        <begin position="142"/>
        <end position="165"/>
    </location>
</feature>
<feature type="transmembrane region" description="Helical" evidence="7">
    <location>
        <begin position="55"/>
        <end position="72"/>
    </location>
</feature>
<feature type="transmembrane region" description="Helical" evidence="7">
    <location>
        <begin position="273"/>
        <end position="298"/>
    </location>
</feature>
<feature type="transmembrane region" description="Helical" evidence="7">
    <location>
        <begin position="21"/>
        <end position="40"/>
    </location>
</feature>
<accession>M0QG85</accession>
<feature type="transmembrane region" description="Helical" evidence="7">
    <location>
        <begin position="409"/>
        <end position="426"/>
    </location>
</feature>
<dbReference type="GO" id="GO:0005886">
    <property type="term" value="C:plasma membrane"/>
    <property type="evidence" value="ECO:0007669"/>
    <property type="project" value="UniProtKB-SubCell"/>
</dbReference>
<organism evidence="9 10">
    <name type="scientific">Gordonia soli NBRC 108243</name>
    <dbReference type="NCBI Taxonomy" id="1223545"/>
    <lineage>
        <taxon>Bacteria</taxon>
        <taxon>Bacillati</taxon>
        <taxon>Actinomycetota</taxon>
        <taxon>Actinomycetes</taxon>
        <taxon>Mycobacteriales</taxon>
        <taxon>Gordoniaceae</taxon>
        <taxon>Gordonia</taxon>
    </lineage>
</organism>
<proteinExistence type="predicted"/>
<dbReference type="InterPro" id="IPR036259">
    <property type="entry name" value="MFS_trans_sf"/>
</dbReference>
<evidence type="ECO:0000259" key="8">
    <source>
        <dbReference type="PROSITE" id="PS50850"/>
    </source>
</evidence>
<dbReference type="Gene3D" id="1.20.1720.10">
    <property type="entry name" value="Multidrug resistance protein D"/>
    <property type="match status" value="1"/>
</dbReference>
<evidence type="ECO:0000256" key="6">
    <source>
        <dbReference type="ARBA" id="ARBA00023136"/>
    </source>
</evidence>
<feature type="transmembrane region" description="Helical" evidence="7">
    <location>
        <begin position="204"/>
        <end position="223"/>
    </location>
</feature>
<dbReference type="AlphaFoldDB" id="M0QG85"/>
<evidence type="ECO:0000256" key="5">
    <source>
        <dbReference type="ARBA" id="ARBA00022989"/>
    </source>
</evidence>
<reference evidence="9 10" key="1">
    <citation type="submission" date="2013-01" db="EMBL/GenBank/DDBJ databases">
        <title>Whole genome shotgun sequence of Gordonia soli NBRC 108243.</title>
        <authorList>
            <person name="Isaki-Nakamura S."/>
            <person name="Hosoyama A."/>
            <person name="Tsuchikane K."/>
            <person name="Ando Y."/>
            <person name="Baba S."/>
            <person name="Ohji S."/>
            <person name="Hamada M."/>
            <person name="Tamura T."/>
            <person name="Yamazoe A."/>
            <person name="Yamazaki S."/>
            <person name="Fujita N."/>
        </authorList>
    </citation>
    <scope>NUCLEOTIDE SEQUENCE [LARGE SCALE GENOMIC DNA]</scope>
    <source>
        <strain evidence="9 10">NBRC 108243</strain>
    </source>
</reference>
<feature type="transmembrane region" description="Helical" evidence="7">
    <location>
        <begin position="338"/>
        <end position="357"/>
    </location>
</feature>
<feature type="transmembrane region" description="Helical" evidence="7">
    <location>
        <begin position="84"/>
        <end position="102"/>
    </location>
</feature>
<name>M0QG85_9ACTN</name>
<dbReference type="Proteomes" id="UP000011666">
    <property type="component" value="Unassembled WGS sequence"/>
</dbReference>
<keyword evidence="2" id="KW-0813">Transport</keyword>
<keyword evidence="3" id="KW-1003">Cell membrane</keyword>
<feature type="transmembrane region" description="Helical" evidence="7">
    <location>
        <begin position="481"/>
        <end position="499"/>
    </location>
</feature>
<dbReference type="Gene3D" id="1.20.1250.20">
    <property type="entry name" value="MFS general substrate transporter like domains"/>
    <property type="match status" value="1"/>
</dbReference>
<dbReference type="CDD" id="cd17321">
    <property type="entry name" value="MFS_MMR_MDR_like"/>
    <property type="match status" value="1"/>
</dbReference>
<evidence type="ECO:0000256" key="4">
    <source>
        <dbReference type="ARBA" id="ARBA00022692"/>
    </source>
</evidence>
<keyword evidence="6 7" id="KW-0472">Membrane</keyword>
<keyword evidence="4 7" id="KW-0812">Transmembrane</keyword>
<feature type="transmembrane region" description="Helical" evidence="7">
    <location>
        <begin position="171"/>
        <end position="192"/>
    </location>
</feature>